<feature type="region of interest" description="Disordered" evidence="2">
    <location>
        <begin position="1"/>
        <end position="68"/>
    </location>
</feature>
<evidence type="ECO:0000313" key="4">
    <source>
        <dbReference type="Proteomes" id="UP000093779"/>
    </source>
</evidence>
<keyword evidence="1" id="KW-0175">Coiled coil</keyword>
<proteinExistence type="predicted"/>
<comment type="caution">
    <text evidence="3">The sequence shown here is derived from an EMBL/GenBank/DDBJ whole genome shotgun (WGS) entry which is preliminary data.</text>
</comment>
<evidence type="ECO:0000313" key="3">
    <source>
        <dbReference type="EMBL" id="OBF29828.1"/>
    </source>
</evidence>
<sequence>MSDCNELPIHPTTGLRAIGIGKRGPIWPVMGGSGEGDGSTGGEGNAGGEGGPGTGPQDNGDGENPTETVEFWKTKAREQEKRAKDNAAAAKELEQLKEANKSDAEKAADRLSKAEAEVAGLPAKVAEALKGHLVARHQIDAEDAELFLTATEPELLLKQVDRLLGQPGKRRKNNNHVPNQGNADKSAEKDSSMREFARQLFGNDS</sequence>
<protein>
    <recommendedName>
        <fullName evidence="5">Scaffolding protein</fullName>
    </recommendedName>
</protein>
<dbReference type="EMBL" id="LZHX01000004">
    <property type="protein sequence ID" value="OBF29828.1"/>
    <property type="molecule type" value="Genomic_DNA"/>
</dbReference>
<feature type="region of interest" description="Disordered" evidence="2">
    <location>
        <begin position="161"/>
        <end position="205"/>
    </location>
</feature>
<reference evidence="3 4" key="1">
    <citation type="submission" date="2016-06" db="EMBL/GenBank/DDBJ databases">
        <authorList>
            <person name="Kjaerup R.B."/>
            <person name="Dalgaard T.S."/>
            <person name="Juul-Madsen H.R."/>
        </authorList>
    </citation>
    <scope>NUCLEOTIDE SEQUENCE [LARGE SCALE GENOMIC DNA]</scope>
    <source>
        <strain evidence="3 4">ACS1953</strain>
    </source>
</reference>
<organism evidence="3 4">
    <name type="scientific">Mycolicibacterium conceptionense</name>
    <dbReference type="NCBI Taxonomy" id="451644"/>
    <lineage>
        <taxon>Bacteria</taxon>
        <taxon>Bacillati</taxon>
        <taxon>Actinomycetota</taxon>
        <taxon>Actinomycetes</taxon>
        <taxon>Mycobacteriales</taxon>
        <taxon>Mycobacteriaceae</taxon>
        <taxon>Mycolicibacterium</taxon>
    </lineage>
</organism>
<feature type="compositionally biased region" description="Gly residues" evidence="2">
    <location>
        <begin position="31"/>
        <end position="54"/>
    </location>
</feature>
<evidence type="ECO:0008006" key="5">
    <source>
        <dbReference type="Google" id="ProtNLM"/>
    </source>
</evidence>
<dbReference type="AlphaFoldDB" id="A0A1A1ZJI9"/>
<feature type="compositionally biased region" description="Basic and acidic residues" evidence="2">
    <location>
        <begin position="185"/>
        <end position="197"/>
    </location>
</feature>
<evidence type="ECO:0000256" key="2">
    <source>
        <dbReference type="SAM" id="MobiDB-lite"/>
    </source>
</evidence>
<dbReference type="RefSeq" id="WP_064894067.1">
    <property type="nucleotide sequence ID" value="NZ_JAYXBU010000018.1"/>
</dbReference>
<name>A0A1A1ZJI9_9MYCO</name>
<accession>A0A1A1ZJI9</accession>
<gene>
    <name evidence="3" type="ORF">A5726_29985</name>
</gene>
<feature type="coiled-coil region" evidence="1">
    <location>
        <begin position="73"/>
        <end position="117"/>
    </location>
</feature>
<evidence type="ECO:0000256" key="1">
    <source>
        <dbReference type="SAM" id="Coils"/>
    </source>
</evidence>
<dbReference type="Proteomes" id="UP000093779">
    <property type="component" value="Unassembled WGS sequence"/>
</dbReference>